<evidence type="ECO:0000313" key="2">
    <source>
        <dbReference type="EMBL" id="CBX97283.1"/>
    </source>
</evidence>
<reference evidence="3" key="1">
    <citation type="journal article" date="2011" name="Nat. Commun.">
        <title>Effector diversification within compartments of the Leptosphaeria maculans genome affected by Repeat-Induced Point mutations.</title>
        <authorList>
            <person name="Rouxel T."/>
            <person name="Grandaubert J."/>
            <person name="Hane J.K."/>
            <person name="Hoede C."/>
            <person name="van de Wouw A.P."/>
            <person name="Couloux A."/>
            <person name="Dominguez V."/>
            <person name="Anthouard V."/>
            <person name="Bally P."/>
            <person name="Bourras S."/>
            <person name="Cozijnsen A.J."/>
            <person name="Ciuffetti L.M."/>
            <person name="Degrave A."/>
            <person name="Dilmaghani A."/>
            <person name="Duret L."/>
            <person name="Fudal I."/>
            <person name="Goodwin S.B."/>
            <person name="Gout L."/>
            <person name="Glaser N."/>
            <person name="Linglin J."/>
            <person name="Kema G.H.J."/>
            <person name="Lapalu N."/>
            <person name="Lawrence C.B."/>
            <person name="May K."/>
            <person name="Meyer M."/>
            <person name="Ollivier B."/>
            <person name="Poulain J."/>
            <person name="Schoch C.L."/>
            <person name="Simon A."/>
            <person name="Spatafora J.W."/>
            <person name="Stachowiak A."/>
            <person name="Turgeon B.G."/>
            <person name="Tyler B.M."/>
            <person name="Vincent D."/>
            <person name="Weissenbach J."/>
            <person name="Amselem J."/>
            <person name="Quesneville H."/>
            <person name="Oliver R.P."/>
            <person name="Wincker P."/>
            <person name="Balesdent M.-H."/>
            <person name="Howlett B.J."/>
        </authorList>
    </citation>
    <scope>NUCLEOTIDE SEQUENCE [LARGE SCALE GENOMIC DNA]</scope>
    <source>
        <strain evidence="3">JN3 / isolate v23.1.3 / race Av1-4-5-6-7-8</strain>
    </source>
</reference>
<dbReference type="VEuPathDB" id="FungiDB:LEMA_uP104140.1"/>
<keyword evidence="3" id="KW-1185">Reference proteome</keyword>
<dbReference type="InParanoid" id="E5A0Y7"/>
<accession>E5A0Y7</accession>
<keyword evidence="1" id="KW-0812">Transmembrane</keyword>
<feature type="transmembrane region" description="Helical" evidence="1">
    <location>
        <begin position="22"/>
        <end position="41"/>
    </location>
</feature>
<keyword evidence="1" id="KW-1133">Transmembrane helix</keyword>
<dbReference type="Proteomes" id="UP000002668">
    <property type="component" value="Genome"/>
</dbReference>
<protein>
    <submittedName>
        <fullName evidence="2">Predicted protein</fullName>
    </submittedName>
</protein>
<organism evidence="3">
    <name type="scientific">Leptosphaeria maculans (strain JN3 / isolate v23.1.3 / race Av1-4-5-6-7-8)</name>
    <name type="common">Blackleg fungus</name>
    <name type="synonym">Phoma lingam</name>
    <dbReference type="NCBI Taxonomy" id="985895"/>
    <lineage>
        <taxon>Eukaryota</taxon>
        <taxon>Fungi</taxon>
        <taxon>Dikarya</taxon>
        <taxon>Ascomycota</taxon>
        <taxon>Pezizomycotina</taxon>
        <taxon>Dothideomycetes</taxon>
        <taxon>Pleosporomycetidae</taxon>
        <taxon>Pleosporales</taxon>
        <taxon>Pleosporineae</taxon>
        <taxon>Leptosphaeriaceae</taxon>
        <taxon>Plenodomus</taxon>
        <taxon>Plenodomus lingam/Leptosphaeria maculans species complex</taxon>
    </lineage>
</organism>
<dbReference type="EMBL" id="FP929131">
    <property type="protein sequence ID" value="CBX97283.1"/>
    <property type="molecule type" value="Genomic_DNA"/>
</dbReference>
<proteinExistence type="predicted"/>
<evidence type="ECO:0000313" key="3">
    <source>
        <dbReference type="Proteomes" id="UP000002668"/>
    </source>
</evidence>
<name>E5A0Y7_LEPMJ</name>
<dbReference type="AlphaFoldDB" id="E5A0Y7"/>
<evidence type="ECO:0000256" key="1">
    <source>
        <dbReference type="SAM" id="Phobius"/>
    </source>
</evidence>
<sequence length="79" mass="8997">MEWPRGAITVSVDDIMQFIEVFHIRISFFYAFSFLDLYLAFRDALGACRVAISCCILDHSFTLALREDASFACGKISTY</sequence>
<gene>
    <name evidence="2" type="ORF">LEMA_uP104140.1</name>
</gene>
<dbReference type="HOGENOM" id="CLU_2606471_0_0_1"/>
<keyword evidence="1" id="KW-0472">Membrane</keyword>